<comment type="caution">
    <text evidence="1">The sequence shown here is derived from an EMBL/GenBank/DDBJ whole genome shotgun (WGS) entry which is preliminary data.</text>
</comment>
<dbReference type="AlphaFoldDB" id="A0A218WVG0"/>
<proteinExistence type="predicted"/>
<reference evidence="2" key="1">
    <citation type="journal article" date="2017" name="Plant J.">
        <title>The pomegranate (Punica granatum L.) genome and the genomics of punicalagin biosynthesis.</title>
        <authorList>
            <person name="Qin G."/>
            <person name="Xu C."/>
            <person name="Ming R."/>
            <person name="Tang H."/>
            <person name="Guyot R."/>
            <person name="Kramer E.M."/>
            <person name="Hu Y."/>
            <person name="Yi X."/>
            <person name="Qi Y."/>
            <person name="Xu X."/>
            <person name="Gao Z."/>
            <person name="Pan H."/>
            <person name="Jian J."/>
            <person name="Tian Y."/>
            <person name="Yue Z."/>
            <person name="Xu Y."/>
        </authorList>
    </citation>
    <scope>NUCLEOTIDE SEQUENCE [LARGE SCALE GENOMIC DNA]</scope>
    <source>
        <strain evidence="2">cv. Dabenzi</strain>
    </source>
</reference>
<evidence type="ECO:0000313" key="1">
    <source>
        <dbReference type="EMBL" id="OWM76643.1"/>
    </source>
</evidence>
<accession>A0A218WVG0</accession>
<sequence length="87" mass="9610">MPPKGMAESSLVPHRRTGNSFAPKFVAPYALLSSTVIKIRWHDGKGSKSRKERPWRGRLCQGTYGHLPCDGAVRLLDPPEALGLFIP</sequence>
<dbReference type="Proteomes" id="UP000197138">
    <property type="component" value="Unassembled WGS sequence"/>
</dbReference>
<gene>
    <name evidence="1" type="ORF">CDL15_Pgr009208</name>
</gene>
<evidence type="ECO:0000313" key="2">
    <source>
        <dbReference type="Proteomes" id="UP000197138"/>
    </source>
</evidence>
<protein>
    <submittedName>
        <fullName evidence="1">Uncharacterized protein</fullName>
    </submittedName>
</protein>
<organism evidence="1 2">
    <name type="scientific">Punica granatum</name>
    <name type="common">Pomegranate</name>
    <dbReference type="NCBI Taxonomy" id="22663"/>
    <lineage>
        <taxon>Eukaryota</taxon>
        <taxon>Viridiplantae</taxon>
        <taxon>Streptophyta</taxon>
        <taxon>Embryophyta</taxon>
        <taxon>Tracheophyta</taxon>
        <taxon>Spermatophyta</taxon>
        <taxon>Magnoliopsida</taxon>
        <taxon>eudicotyledons</taxon>
        <taxon>Gunneridae</taxon>
        <taxon>Pentapetalae</taxon>
        <taxon>rosids</taxon>
        <taxon>malvids</taxon>
        <taxon>Myrtales</taxon>
        <taxon>Lythraceae</taxon>
        <taxon>Punica</taxon>
    </lineage>
</organism>
<name>A0A218WVG0_PUNGR</name>
<dbReference type="EMBL" id="MTKT01003159">
    <property type="protein sequence ID" value="OWM76643.1"/>
    <property type="molecule type" value="Genomic_DNA"/>
</dbReference>